<dbReference type="PANTHER" id="PTHR47354">
    <property type="entry name" value="NADH OXIDOREDUCTASE HCR"/>
    <property type="match status" value="1"/>
</dbReference>
<keyword evidence="3" id="KW-0411">Iron-sulfur</keyword>
<dbReference type="Pfam" id="PF00970">
    <property type="entry name" value="FAD_binding_6"/>
    <property type="match status" value="1"/>
</dbReference>
<dbReference type="EMBL" id="SMNA01000006">
    <property type="protein sequence ID" value="TDE92522.1"/>
    <property type="molecule type" value="Genomic_DNA"/>
</dbReference>
<dbReference type="Proteomes" id="UP000504882">
    <property type="component" value="Unassembled WGS sequence"/>
</dbReference>
<keyword evidence="2" id="KW-0001">2Fe-2S</keyword>
<keyword evidence="2" id="KW-0408">Iron</keyword>
<dbReference type="Gene3D" id="3.40.50.80">
    <property type="entry name" value="Nucleotide-binding domain of ferredoxin-NADP reductase (FNR) module"/>
    <property type="match status" value="1"/>
</dbReference>
<feature type="domain" description="FAD-binding FR-type" evidence="4">
    <location>
        <begin position="41"/>
        <end position="142"/>
    </location>
</feature>
<gene>
    <name evidence="5" type="ORF">EXU48_13290</name>
</gene>
<comment type="cofactor">
    <cofactor evidence="1">
        <name>FAD</name>
        <dbReference type="ChEBI" id="CHEBI:57692"/>
    </cofactor>
</comment>
<dbReference type="SUPFAM" id="SSF52343">
    <property type="entry name" value="Ferredoxin reductase-like, C-terminal NADP-linked domain"/>
    <property type="match status" value="1"/>
</dbReference>
<dbReference type="Gene3D" id="2.40.30.10">
    <property type="entry name" value="Translation factors"/>
    <property type="match status" value="1"/>
</dbReference>
<evidence type="ECO:0000259" key="4">
    <source>
        <dbReference type="PROSITE" id="PS51384"/>
    </source>
</evidence>
<evidence type="ECO:0000256" key="1">
    <source>
        <dbReference type="ARBA" id="ARBA00001974"/>
    </source>
</evidence>
<comment type="caution">
    <text evidence="5">The sequence shown here is derived from an EMBL/GenBank/DDBJ whole genome shotgun (WGS) entry which is preliminary data.</text>
</comment>
<keyword evidence="6" id="KW-1185">Reference proteome</keyword>
<accession>A0ABY2E6K5</accession>
<evidence type="ECO:0000313" key="5">
    <source>
        <dbReference type="EMBL" id="TDE92522.1"/>
    </source>
</evidence>
<dbReference type="PANTHER" id="PTHR47354:SF5">
    <property type="entry name" value="PROTEIN RFBI"/>
    <property type="match status" value="1"/>
</dbReference>
<reference evidence="5 6" key="1">
    <citation type="submission" date="2019-03" db="EMBL/GenBank/DDBJ databases">
        <title>Genomic features of bacteria from cold environments.</title>
        <authorList>
            <person name="Shen L."/>
        </authorList>
    </citation>
    <scope>NUCLEOTIDE SEQUENCE [LARGE SCALE GENOMIC DNA]</scope>
    <source>
        <strain evidence="6">T3246-1</strain>
    </source>
</reference>
<dbReference type="Pfam" id="PF00175">
    <property type="entry name" value="NAD_binding_1"/>
    <property type="match status" value="1"/>
</dbReference>
<keyword evidence="2" id="KW-0479">Metal-binding</keyword>
<protein>
    <submittedName>
        <fullName evidence="5">Oxidoreductase</fullName>
    </submittedName>
</protein>
<dbReference type="InterPro" id="IPR001433">
    <property type="entry name" value="OxRdtase_FAD/NAD-bd"/>
</dbReference>
<dbReference type="InterPro" id="IPR017938">
    <property type="entry name" value="Riboflavin_synthase-like_b-brl"/>
</dbReference>
<dbReference type="PROSITE" id="PS51384">
    <property type="entry name" value="FAD_FR"/>
    <property type="match status" value="1"/>
</dbReference>
<evidence type="ECO:0000313" key="6">
    <source>
        <dbReference type="Proteomes" id="UP000504882"/>
    </source>
</evidence>
<evidence type="ECO:0000256" key="2">
    <source>
        <dbReference type="ARBA" id="ARBA00022714"/>
    </source>
</evidence>
<organism evidence="5 6">
    <name type="scientific">Occultella glacieicola</name>
    <dbReference type="NCBI Taxonomy" id="2518684"/>
    <lineage>
        <taxon>Bacteria</taxon>
        <taxon>Bacillati</taxon>
        <taxon>Actinomycetota</taxon>
        <taxon>Actinomycetes</taxon>
        <taxon>Micrococcales</taxon>
        <taxon>Ruaniaceae</taxon>
        <taxon>Occultella</taxon>
    </lineage>
</organism>
<evidence type="ECO:0000256" key="3">
    <source>
        <dbReference type="ARBA" id="ARBA00023014"/>
    </source>
</evidence>
<dbReference type="InterPro" id="IPR008333">
    <property type="entry name" value="Cbr1-like_FAD-bd_dom"/>
</dbReference>
<sequence>MGARARHDRTGRTGILGAERLPPAWRPVEGGAVLVIARPRSAWHVATVVSTRPETPGSARIDLDVAGWPGNEAGQHLDVRLTAPDGYTATRSYSIASSGGSTRVVLAVDRVPDGEVSPFLVDELRVGDRVEVHGPLGGFFVWRPDPITAGAPSPGHRRDPDPSAAPRPVQLVGGGSGVVPLFAMASAHAAARDATPFRLLYSVRSPSDLFFADELAALATGDPEQPGALRVDLVYTRRAPDGDPRPVGRITRERLEATVLPAGAAPRVFVCGSTGFVEAVASWLLELGHRAQDIRTERFGGT</sequence>
<dbReference type="InterPro" id="IPR050415">
    <property type="entry name" value="MRET"/>
</dbReference>
<dbReference type="InterPro" id="IPR017927">
    <property type="entry name" value="FAD-bd_FR_type"/>
</dbReference>
<dbReference type="SUPFAM" id="SSF63380">
    <property type="entry name" value="Riboflavin synthase domain-like"/>
    <property type="match status" value="1"/>
</dbReference>
<name>A0ABY2E6K5_9MICO</name>
<proteinExistence type="predicted"/>
<dbReference type="InterPro" id="IPR039261">
    <property type="entry name" value="FNR_nucleotide-bd"/>
</dbReference>